<name>A0A4D6LBY8_VIGUN</name>
<organism evidence="1 2">
    <name type="scientific">Vigna unguiculata</name>
    <name type="common">Cowpea</name>
    <dbReference type="NCBI Taxonomy" id="3917"/>
    <lineage>
        <taxon>Eukaryota</taxon>
        <taxon>Viridiplantae</taxon>
        <taxon>Streptophyta</taxon>
        <taxon>Embryophyta</taxon>
        <taxon>Tracheophyta</taxon>
        <taxon>Spermatophyta</taxon>
        <taxon>Magnoliopsida</taxon>
        <taxon>eudicotyledons</taxon>
        <taxon>Gunneridae</taxon>
        <taxon>Pentapetalae</taxon>
        <taxon>rosids</taxon>
        <taxon>fabids</taxon>
        <taxon>Fabales</taxon>
        <taxon>Fabaceae</taxon>
        <taxon>Papilionoideae</taxon>
        <taxon>50 kb inversion clade</taxon>
        <taxon>NPAAA clade</taxon>
        <taxon>indigoferoid/millettioid clade</taxon>
        <taxon>Phaseoleae</taxon>
        <taxon>Vigna</taxon>
    </lineage>
</organism>
<gene>
    <name evidence="1" type="ORF">DEO72_LG3g612</name>
</gene>
<dbReference type="AlphaFoldDB" id="A0A4D6LBY8"/>
<dbReference type="Proteomes" id="UP000501690">
    <property type="component" value="Linkage Group LG3"/>
</dbReference>
<accession>A0A4D6LBY8</accession>
<dbReference type="EMBL" id="CP039347">
    <property type="protein sequence ID" value="QCD86091.1"/>
    <property type="molecule type" value="Genomic_DNA"/>
</dbReference>
<evidence type="ECO:0000313" key="2">
    <source>
        <dbReference type="Proteomes" id="UP000501690"/>
    </source>
</evidence>
<protein>
    <submittedName>
        <fullName evidence="1">Uncharacterized protein</fullName>
    </submittedName>
</protein>
<reference evidence="1 2" key="1">
    <citation type="submission" date="2019-04" db="EMBL/GenBank/DDBJ databases">
        <title>An improved genome assembly and genetic linkage map for asparagus bean, Vigna unguiculata ssp. sesquipedialis.</title>
        <authorList>
            <person name="Xia Q."/>
            <person name="Zhang R."/>
            <person name="Dong Y."/>
        </authorList>
    </citation>
    <scope>NUCLEOTIDE SEQUENCE [LARGE SCALE GENOMIC DNA]</scope>
    <source>
        <tissue evidence="1">Leaf</tissue>
    </source>
</reference>
<sequence>MERKNNPLLTSLFHPQSSARIWISNDFKISSTPLPSPLTNLLWELSCSFAIVSRCSACFVVARVNSGGTWCFRPGSPKRECQKCSLEFLRAVAEATSSSFERESISLRRGGLA</sequence>
<evidence type="ECO:0000313" key="1">
    <source>
        <dbReference type="EMBL" id="QCD86091.1"/>
    </source>
</evidence>
<keyword evidence="2" id="KW-1185">Reference proteome</keyword>
<proteinExistence type="predicted"/>